<keyword evidence="4" id="KW-0560">Oxidoreductase</keyword>
<proteinExistence type="predicted"/>
<reference evidence="9" key="1">
    <citation type="submission" date="2020-12" db="EMBL/GenBank/DDBJ databases">
        <title>Marinomonas arctica sp. nov., a psychrotolerant bacterium isolated from the Arctic.</title>
        <authorList>
            <person name="Zhang Y."/>
        </authorList>
    </citation>
    <scope>NUCLEOTIDE SEQUENCE</scope>
    <source>
        <strain evidence="9">C1424</strain>
    </source>
</reference>
<keyword evidence="3 7" id="KW-1133">Transmembrane helix</keyword>
<evidence type="ECO:0000256" key="4">
    <source>
        <dbReference type="ARBA" id="ARBA00023002"/>
    </source>
</evidence>
<feature type="domain" description="Fatty acid hydroxylase" evidence="8">
    <location>
        <begin position="84"/>
        <end position="219"/>
    </location>
</feature>
<dbReference type="InterPro" id="IPR051689">
    <property type="entry name" value="Sterol_desaturase/TMEM195"/>
</dbReference>
<evidence type="ECO:0000256" key="5">
    <source>
        <dbReference type="ARBA" id="ARBA00023098"/>
    </source>
</evidence>
<feature type="transmembrane region" description="Helical" evidence="7">
    <location>
        <begin position="137"/>
        <end position="161"/>
    </location>
</feature>
<evidence type="ECO:0000256" key="7">
    <source>
        <dbReference type="SAM" id="Phobius"/>
    </source>
</evidence>
<evidence type="ECO:0000313" key="9">
    <source>
        <dbReference type="EMBL" id="MBJ7538322.1"/>
    </source>
</evidence>
<dbReference type="GO" id="GO:0008610">
    <property type="term" value="P:lipid biosynthetic process"/>
    <property type="evidence" value="ECO:0007669"/>
    <property type="project" value="InterPro"/>
</dbReference>
<dbReference type="GO" id="GO:0016020">
    <property type="term" value="C:membrane"/>
    <property type="evidence" value="ECO:0007669"/>
    <property type="project" value="GOC"/>
</dbReference>
<keyword evidence="5" id="KW-0443">Lipid metabolism</keyword>
<comment type="caution">
    <text evidence="9">The sequence shown here is derived from an EMBL/GenBank/DDBJ whole genome shotgun (WGS) entry which is preliminary data.</text>
</comment>
<evidence type="ECO:0000259" key="8">
    <source>
        <dbReference type="Pfam" id="PF04116"/>
    </source>
</evidence>
<dbReference type="Pfam" id="PF04116">
    <property type="entry name" value="FA_hydroxylase"/>
    <property type="match status" value="1"/>
</dbReference>
<evidence type="ECO:0000313" key="10">
    <source>
        <dbReference type="Proteomes" id="UP000628710"/>
    </source>
</evidence>
<organism evidence="9 10">
    <name type="scientific">Marinomonas transparens</name>
    <dbReference type="NCBI Taxonomy" id="2795388"/>
    <lineage>
        <taxon>Bacteria</taxon>
        <taxon>Pseudomonadati</taxon>
        <taxon>Pseudomonadota</taxon>
        <taxon>Gammaproteobacteria</taxon>
        <taxon>Oceanospirillales</taxon>
        <taxon>Oceanospirillaceae</taxon>
        <taxon>Marinomonas</taxon>
    </lineage>
</organism>
<dbReference type="GO" id="GO:0006643">
    <property type="term" value="P:membrane lipid metabolic process"/>
    <property type="evidence" value="ECO:0007669"/>
    <property type="project" value="TreeGrafter"/>
</dbReference>
<dbReference type="Proteomes" id="UP000628710">
    <property type="component" value="Unassembled WGS sequence"/>
</dbReference>
<evidence type="ECO:0000256" key="1">
    <source>
        <dbReference type="ARBA" id="ARBA00004127"/>
    </source>
</evidence>
<feature type="transmembrane region" description="Helical" evidence="7">
    <location>
        <begin position="6"/>
        <end position="24"/>
    </location>
</feature>
<keyword evidence="10" id="KW-1185">Reference proteome</keyword>
<dbReference type="PANTHER" id="PTHR21624:SF1">
    <property type="entry name" value="ALKYLGLYCEROL MONOOXYGENASE"/>
    <property type="match status" value="1"/>
</dbReference>
<feature type="transmembrane region" description="Helical" evidence="7">
    <location>
        <begin position="44"/>
        <end position="67"/>
    </location>
</feature>
<name>A0A934JU36_9GAMM</name>
<dbReference type="GO" id="GO:0012505">
    <property type="term" value="C:endomembrane system"/>
    <property type="evidence" value="ECO:0007669"/>
    <property type="project" value="UniProtKB-SubCell"/>
</dbReference>
<evidence type="ECO:0000256" key="6">
    <source>
        <dbReference type="ARBA" id="ARBA00023136"/>
    </source>
</evidence>
<accession>A0A934JU36</accession>
<protein>
    <submittedName>
        <fullName evidence="9">Sterol desaturase family protein</fullName>
    </submittedName>
</protein>
<keyword evidence="6 7" id="KW-0472">Membrane</keyword>
<evidence type="ECO:0000256" key="2">
    <source>
        <dbReference type="ARBA" id="ARBA00022692"/>
    </source>
</evidence>
<gene>
    <name evidence="9" type="ORF">I8J31_11625</name>
</gene>
<sequence>MIDFTLRVGIFLFILSLLFIWQCFLPRGPLLQWRQRWRHNMALLVLGALCVRLVQPLLLSFVAVLSLDVGLLDVLALPFWWSFLISILLLDCLIYWQHRLFHRIPWLWCLHRVHHSDPELDVSSAVRFHPLEILLSLFIKASAVWFIGIPVEAVLVFDILLNASAMFNHTNARLPAKMESFVNRLLVTPDMHRIHHSRLSSEADSNYGFCLSIWDSLFASRTWLASQGDECLSIGMPNTKAYRPMSLKALLVMPFKNFRTLP</sequence>
<dbReference type="PANTHER" id="PTHR21624">
    <property type="entry name" value="STEROL DESATURASE-RELATED PROTEIN"/>
    <property type="match status" value="1"/>
</dbReference>
<comment type="subcellular location">
    <subcellularLocation>
        <location evidence="1">Endomembrane system</location>
        <topology evidence="1">Multi-pass membrane protein</topology>
    </subcellularLocation>
</comment>
<dbReference type="EMBL" id="JAEMNX010000012">
    <property type="protein sequence ID" value="MBJ7538322.1"/>
    <property type="molecule type" value="Genomic_DNA"/>
</dbReference>
<dbReference type="InterPro" id="IPR006694">
    <property type="entry name" value="Fatty_acid_hydroxylase"/>
</dbReference>
<dbReference type="GO" id="GO:0050479">
    <property type="term" value="F:glyceryl-ether monooxygenase activity"/>
    <property type="evidence" value="ECO:0007669"/>
    <property type="project" value="TreeGrafter"/>
</dbReference>
<keyword evidence="2 7" id="KW-0812">Transmembrane</keyword>
<feature type="transmembrane region" description="Helical" evidence="7">
    <location>
        <begin position="79"/>
        <end position="96"/>
    </location>
</feature>
<dbReference type="AlphaFoldDB" id="A0A934JU36"/>
<dbReference type="GO" id="GO:0005506">
    <property type="term" value="F:iron ion binding"/>
    <property type="evidence" value="ECO:0007669"/>
    <property type="project" value="InterPro"/>
</dbReference>
<evidence type="ECO:0000256" key="3">
    <source>
        <dbReference type="ARBA" id="ARBA00022989"/>
    </source>
</evidence>